<feature type="compositionally biased region" description="Basic residues" evidence="1">
    <location>
        <begin position="551"/>
        <end position="564"/>
    </location>
</feature>
<dbReference type="InterPro" id="IPR043151">
    <property type="entry name" value="BAH_sf"/>
</dbReference>
<dbReference type="PANTHER" id="PTHR46576:SF1">
    <property type="entry name" value="BROMO ADJACENT HOMOLOGY DOMAIN-CONTAINING 1 PROTEIN"/>
    <property type="match status" value="1"/>
</dbReference>
<feature type="region of interest" description="Disordered" evidence="1">
    <location>
        <begin position="149"/>
        <end position="223"/>
    </location>
</feature>
<dbReference type="AlphaFoldDB" id="A0AAW1K1X0"/>
<feature type="region of interest" description="Disordered" evidence="1">
    <location>
        <begin position="28"/>
        <end position="69"/>
    </location>
</feature>
<dbReference type="GO" id="GO:0000976">
    <property type="term" value="F:transcription cis-regulatory region binding"/>
    <property type="evidence" value="ECO:0007669"/>
    <property type="project" value="TreeGrafter"/>
</dbReference>
<feature type="region of interest" description="Disordered" evidence="1">
    <location>
        <begin position="303"/>
        <end position="363"/>
    </location>
</feature>
<feature type="compositionally biased region" description="Polar residues" evidence="1">
    <location>
        <begin position="578"/>
        <end position="589"/>
    </location>
</feature>
<dbReference type="GO" id="GO:0031507">
    <property type="term" value="P:heterochromatin formation"/>
    <property type="evidence" value="ECO:0007669"/>
    <property type="project" value="TreeGrafter"/>
</dbReference>
<name>A0AAW1K1X0_POPJA</name>
<proteinExistence type="predicted"/>
<dbReference type="PANTHER" id="PTHR46576">
    <property type="entry name" value="BROMO ADJACENT HOMOLOGY DOMAIN-CONTAINING 1 PROTEIN"/>
    <property type="match status" value="1"/>
</dbReference>
<feature type="compositionally biased region" description="Low complexity" evidence="1">
    <location>
        <begin position="171"/>
        <end position="195"/>
    </location>
</feature>
<feature type="compositionally biased region" description="Basic and acidic residues" evidence="1">
    <location>
        <begin position="502"/>
        <end position="515"/>
    </location>
</feature>
<dbReference type="GO" id="GO:0003682">
    <property type="term" value="F:chromatin binding"/>
    <property type="evidence" value="ECO:0007669"/>
    <property type="project" value="InterPro"/>
</dbReference>
<protein>
    <submittedName>
        <fullName evidence="3">BAH domain</fullName>
    </submittedName>
</protein>
<evidence type="ECO:0000259" key="2">
    <source>
        <dbReference type="PROSITE" id="PS51038"/>
    </source>
</evidence>
<gene>
    <name evidence="3" type="ORF">QE152_g25033</name>
</gene>
<dbReference type="GO" id="GO:0045892">
    <property type="term" value="P:negative regulation of DNA-templated transcription"/>
    <property type="evidence" value="ECO:0007669"/>
    <property type="project" value="TreeGrafter"/>
</dbReference>
<reference evidence="3 4" key="1">
    <citation type="journal article" date="2024" name="BMC Genomics">
        <title>De novo assembly and annotation of Popillia japonica's genome with initial clues to its potential as an invasive pest.</title>
        <authorList>
            <person name="Cucini C."/>
            <person name="Boschi S."/>
            <person name="Funari R."/>
            <person name="Cardaioli E."/>
            <person name="Iannotti N."/>
            <person name="Marturano G."/>
            <person name="Paoli F."/>
            <person name="Bruttini M."/>
            <person name="Carapelli A."/>
            <person name="Frati F."/>
            <person name="Nardi F."/>
        </authorList>
    </citation>
    <scope>NUCLEOTIDE SEQUENCE [LARGE SCALE GENOMIC DNA]</scope>
    <source>
        <strain evidence="3">DMR45628</strain>
    </source>
</reference>
<comment type="caution">
    <text evidence="3">The sequence shown here is derived from an EMBL/GenBank/DDBJ whole genome shotgun (WGS) entry which is preliminary data.</text>
</comment>
<dbReference type="Pfam" id="PF01426">
    <property type="entry name" value="BAH"/>
    <property type="match status" value="1"/>
</dbReference>
<dbReference type="Proteomes" id="UP001458880">
    <property type="component" value="Unassembled WGS sequence"/>
</dbReference>
<dbReference type="EMBL" id="JASPKY010000267">
    <property type="protein sequence ID" value="KAK9712185.1"/>
    <property type="molecule type" value="Genomic_DNA"/>
</dbReference>
<feature type="compositionally biased region" description="Pro residues" evidence="1">
    <location>
        <begin position="50"/>
        <end position="60"/>
    </location>
</feature>
<dbReference type="InterPro" id="IPR001025">
    <property type="entry name" value="BAH_dom"/>
</dbReference>
<evidence type="ECO:0000256" key="1">
    <source>
        <dbReference type="SAM" id="MobiDB-lite"/>
    </source>
</evidence>
<dbReference type="Gene3D" id="2.30.30.490">
    <property type="match status" value="1"/>
</dbReference>
<organism evidence="3 4">
    <name type="scientific">Popillia japonica</name>
    <name type="common">Japanese beetle</name>
    <dbReference type="NCBI Taxonomy" id="7064"/>
    <lineage>
        <taxon>Eukaryota</taxon>
        <taxon>Metazoa</taxon>
        <taxon>Ecdysozoa</taxon>
        <taxon>Arthropoda</taxon>
        <taxon>Hexapoda</taxon>
        <taxon>Insecta</taxon>
        <taxon>Pterygota</taxon>
        <taxon>Neoptera</taxon>
        <taxon>Endopterygota</taxon>
        <taxon>Coleoptera</taxon>
        <taxon>Polyphaga</taxon>
        <taxon>Scarabaeiformia</taxon>
        <taxon>Scarabaeidae</taxon>
        <taxon>Rutelinae</taxon>
        <taxon>Popillia</taxon>
    </lineage>
</organism>
<feature type="compositionally biased region" description="Low complexity" evidence="1">
    <location>
        <begin position="304"/>
        <end position="319"/>
    </location>
</feature>
<feature type="compositionally biased region" description="Pro residues" evidence="1">
    <location>
        <begin position="211"/>
        <end position="223"/>
    </location>
</feature>
<dbReference type="GO" id="GO:0005677">
    <property type="term" value="C:chromatin silencing complex"/>
    <property type="evidence" value="ECO:0007669"/>
    <property type="project" value="TreeGrafter"/>
</dbReference>
<evidence type="ECO:0000313" key="4">
    <source>
        <dbReference type="Proteomes" id="UP001458880"/>
    </source>
</evidence>
<dbReference type="InterPro" id="IPR053032">
    <property type="entry name" value="BAH_domain-containing"/>
</dbReference>
<sequence>MWSGYWMLQSIVTYPGYYQPAGPLINVPHGHTQPPTLGKSGPLSETSSVSPPPTQPPPAPSSAGDSSDNDVIITSVTSAKDASPPQQAYRLGQYPSGHSAYPYGYPTHYYHTPHHAPPYAHHDICYSPNAYLHKSYPYRRYLVAPPPSAQYFQTSPPDLYSAPPPAPPPSATQQNQQVVTATPSAAASASSYQSPPSGPPPAPPTILESYPPQPPPTLVESYPPPYYAGYGPPPPPPCYSHSPTRSTLPYINATYQNCPCPIQSCPKNVHTGPLIGNNKRSNISSITKDSILLQPVALALPMEPASATGPPSPARGSAGMPPPPSPAGATYQAPPTPKHETPEPIDLKSTEKRRKQARVGKSAVRETLQQNTMLLMCQEQEPHNSYINGVKREVESPKEEQKKDIILEQVAVSKIETTNVEEKVEKVTITIQETKAENVIEPIKQVQCLKTEENEVLPPVIKELTTVQPSTIVQQLEPCVKTVAENVKVKNMKRKPSITNNIKEEPSPKKAKIEKSSGSYKDLIKKSYTAVQINNGKKKLLARHLVQKLPRIRVKKPQSKRKQSPLKEVESKRLKSSKPLTVSNHNSKVNVKDKDKTFVETDSIENKEPPQKKGKKLTQITTTKCKKIAPVVLDNLLARNSVDRTIESVISENARTSKNGANNSILRTLSEKSSSSGSVKVKTDIKKDIVVAGKKGSSTTAKSVIVKNKMTECKKAGIAKRKTKSKSADVVPQVVPRVPRRSLPLPKWSNGWEWKGEPFDGKVFLNSDEATVIRKCYPAMVHMEGDIIEPRDCVLLKAGQRKNDLPFVAKIAALWENPEDGEMMMSLLWYYRPEHTEQGRLPSDQPDEVFASRHKDSNSVACIEDKCYVLTFNEYCRYRKNMRRLEEGMDEIPPCIPSAELYPRLCRQPPTAIVTPPEMVFFCRRVYDFRQKRIVKNPS</sequence>
<accession>A0AAW1K1X0</accession>
<dbReference type="SMART" id="SM00439">
    <property type="entry name" value="BAH"/>
    <property type="match status" value="1"/>
</dbReference>
<feature type="domain" description="BAH" evidence="2">
    <location>
        <begin position="786"/>
        <end position="938"/>
    </location>
</feature>
<feature type="compositionally biased region" description="Basic and acidic residues" evidence="1">
    <location>
        <begin position="337"/>
        <end position="350"/>
    </location>
</feature>
<evidence type="ECO:0000313" key="3">
    <source>
        <dbReference type="EMBL" id="KAK9712185.1"/>
    </source>
</evidence>
<keyword evidence="4" id="KW-1185">Reference proteome</keyword>
<dbReference type="PROSITE" id="PS51038">
    <property type="entry name" value="BAH"/>
    <property type="match status" value="1"/>
</dbReference>
<feature type="region of interest" description="Disordered" evidence="1">
    <location>
        <begin position="551"/>
        <end position="595"/>
    </location>
</feature>
<feature type="region of interest" description="Disordered" evidence="1">
    <location>
        <begin position="497"/>
        <end position="516"/>
    </location>
</feature>